<evidence type="ECO:0000256" key="7">
    <source>
        <dbReference type="ARBA" id="ARBA00022967"/>
    </source>
</evidence>
<keyword evidence="13" id="KW-1185">Reference proteome</keyword>
<dbReference type="InterPro" id="IPR003439">
    <property type="entry name" value="ABC_transporter-like_ATP-bd"/>
</dbReference>
<dbReference type="InterPro" id="IPR005116">
    <property type="entry name" value="Transp-assoc_OB_typ1"/>
</dbReference>
<dbReference type="InterPro" id="IPR008995">
    <property type="entry name" value="Mo/tungstate-bd_C_term_dom"/>
</dbReference>
<feature type="domain" description="Mop" evidence="11">
    <location>
        <begin position="293"/>
        <end position="359"/>
    </location>
</feature>
<dbReference type="PROSITE" id="PS51866">
    <property type="entry name" value="MOP"/>
    <property type="match status" value="1"/>
</dbReference>
<evidence type="ECO:0000256" key="8">
    <source>
        <dbReference type="ARBA" id="ARBA00023136"/>
    </source>
</evidence>
<evidence type="ECO:0000313" key="13">
    <source>
        <dbReference type="Proteomes" id="UP001296873"/>
    </source>
</evidence>
<dbReference type="EMBL" id="NRRL01000004">
    <property type="protein sequence ID" value="MBK1667186.1"/>
    <property type="molecule type" value="Genomic_DNA"/>
</dbReference>
<keyword evidence="2" id="KW-1003">Cell membrane</keyword>
<dbReference type="PANTHER" id="PTHR43514">
    <property type="entry name" value="ABC TRANSPORTER I FAMILY MEMBER 10"/>
    <property type="match status" value="1"/>
</dbReference>
<reference evidence="12 13" key="1">
    <citation type="journal article" date="2020" name="Microorganisms">
        <title>Osmotic Adaptation and Compatible Solute Biosynthesis of Phototrophic Bacteria as Revealed from Genome Analyses.</title>
        <authorList>
            <person name="Imhoff J.F."/>
            <person name="Rahn T."/>
            <person name="Kunzel S."/>
            <person name="Keller A."/>
            <person name="Neulinger S.C."/>
        </authorList>
    </citation>
    <scope>NUCLEOTIDE SEQUENCE [LARGE SCALE GENOMIC DNA]</scope>
    <source>
        <strain evidence="12 13">DSM 9895</strain>
    </source>
</reference>
<evidence type="ECO:0000256" key="2">
    <source>
        <dbReference type="ARBA" id="ARBA00022475"/>
    </source>
</evidence>
<keyword evidence="5" id="KW-0547">Nucleotide-binding</keyword>
<keyword evidence="6 12" id="KW-0067">ATP-binding</keyword>
<dbReference type="SUPFAM" id="SSF52540">
    <property type="entry name" value="P-loop containing nucleoside triphosphate hydrolases"/>
    <property type="match status" value="1"/>
</dbReference>
<keyword evidence="4" id="KW-0997">Cell inner membrane</keyword>
<keyword evidence="8" id="KW-0472">Membrane</keyword>
<dbReference type="InterPro" id="IPR004606">
    <property type="entry name" value="Mop_domain"/>
</dbReference>
<keyword evidence="7" id="KW-1278">Translocase</keyword>
<dbReference type="InterPro" id="IPR011868">
    <property type="entry name" value="ModC_ABC_ATP-bd"/>
</dbReference>
<dbReference type="PANTHER" id="PTHR43514:SF4">
    <property type="entry name" value="ABC TRANSPORTER I FAMILY MEMBER 10"/>
    <property type="match status" value="1"/>
</dbReference>
<dbReference type="InterPro" id="IPR027417">
    <property type="entry name" value="P-loop_NTPase"/>
</dbReference>
<evidence type="ECO:0000256" key="5">
    <source>
        <dbReference type="ARBA" id="ARBA00022741"/>
    </source>
</evidence>
<evidence type="ECO:0000256" key="1">
    <source>
        <dbReference type="ARBA" id="ARBA00022448"/>
    </source>
</evidence>
<dbReference type="Proteomes" id="UP001296873">
    <property type="component" value="Unassembled WGS sequence"/>
</dbReference>
<evidence type="ECO:0000256" key="6">
    <source>
        <dbReference type="ARBA" id="ARBA00022840"/>
    </source>
</evidence>
<feature type="domain" description="ABC transporter" evidence="10">
    <location>
        <begin position="1"/>
        <end position="233"/>
    </location>
</feature>
<evidence type="ECO:0000259" key="10">
    <source>
        <dbReference type="PROSITE" id="PS50893"/>
    </source>
</evidence>
<protein>
    <submittedName>
        <fullName evidence="12">Molybdenum ABC transporter ATP-binding protein</fullName>
    </submittedName>
</protein>
<dbReference type="Gene3D" id="3.40.50.300">
    <property type="entry name" value="P-loop containing nucleotide triphosphate hydrolases"/>
    <property type="match status" value="1"/>
</dbReference>
<dbReference type="Pfam" id="PF03459">
    <property type="entry name" value="TOBE"/>
    <property type="match status" value="1"/>
</dbReference>
<sequence length="375" mass="40415">MLEVSVAKSLGSFNLNAQFQCPAKGIVALFGRSGAGKTSLVNALAGLVRPDSGRIAVGDDVLFDSARAINLPPERRRLGYVFQEGRLFPHYSVRGNLLYGAKRAPRDATGVSLAQVVELLGLGDLLARRPRDLSGGEKQRVALGRALLAKPRLLLMDEPLAALDQPRKQEVLPFIERLRDELDLPVVYVTHAMEEIVRLADTMVLIDAGKVAATGPVEEVTGRLELRPLTGRYDAGATLPVTVAQHEPADQLSRLAFDGGELLVRQLDLSAGTRLRVRVRARDVAIALSPPRDSSILNVLSGTVAEVGTDTGALVDLRVQVGGHALWARITKRSLRRLGLGEGTPVYALIKTVAIDRYNVGRGRGSDPADTRSQE</sequence>
<dbReference type="SUPFAM" id="SSF50331">
    <property type="entry name" value="MOP-like"/>
    <property type="match status" value="1"/>
</dbReference>
<proteinExistence type="predicted"/>
<accession>A0ABS1D9T9</accession>
<dbReference type="PROSITE" id="PS50893">
    <property type="entry name" value="ABC_TRANSPORTER_2"/>
    <property type="match status" value="1"/>
</dbReference>
<dbReference type="GO" id="GO:0005524">
    <property type="term" value="F:ATP binding"/>
    <property type="evidence" value="ECO:0007669"/>
    <property type="project" value="UniProtKB-KW"/>
</dbReference>
<evidence type="ECO:0000313" key="12">
    <source>
        <dbReference type="EMBL" id="MBK1667186.1"/>
    </source>
</evidence>
<comment type="caution">
    <text evidence="12">The sequence shown here is derived from an EMBL/GenBank/DDBJ whole genome shotgun (WGS) entry which is preliminary data.</text>
</comment>
<evidence type="ECO:0000256" key="3">
    <source>
        <dbReference type="ARBA" id="ARBA00022505"/>
    </source>
</evidence>
<keyword evidence="1" id="KW-0813">Transport</keyword>
<dbReference type="Pfam" id="PF00005">
    <property type="entry name" value="ABC_tran"/>
    <property type="match status" value="1"/>
</dbReference>
<evidence type="ECO:0000259" key="11">
    <source>
        <dbReference type="PROSITE" id="PS51866"/>
    </source>
</evidence>
<name>A0ABS1D9T9_9PROT</name>
<dbReference type="NCBIfam" id="TIGR02142">
    <property type="entry name" value="modC_ABC"/>
    <property type="match status" value="1"/>
</dbReference>
<dbReference type="Gene3D" id="2.40.50.100">
    <property type="match status" value="1"/>
</dbReference>
<evidence type="ECO:0000256" key="9">
    <source>
        <dbReference type="PROSITE-ProRule" id="PRU01213"/>
    </source>
</evidence>
<dbReference type="PROSITE" id="PS00211">
    <property type="entry name" value="ABC_TRANSPORTER_1"/>
    <property type="match status" value="1"/>
</dbReference>
<dbReference type="SMART" id="SM00382">
    <property type="entry name" value="AAA"/>
    <property type="match status" value="1"/>
</dbReference>
<evidence type="ECO:0000256" key="4">
    <source>
        <dbReference type="ARBA" id="ARBA00022519"/>
    </source>
</evidence>
<dbReference type="InterPro" id="IPR003593">
    <property type="entry name" value="AAA+_ATPase"/>
</dbReference>
<dbReference type="InterPro" id="IPR017871">
    <property type="entry name" value="ABC_transporter-like_CS"/>
</dbReference>
<dbReference type="RefSeq" id="WP_200339244.1">
    <property type="nucleotide sequence ID" value="NZ_NRRL01000004.1"/>
</dbReference>
<gene>
    <name evidence="12" type="primary">modC</name>
    <name evidence="12" type="ORF">CKO28_03905</name>
</gene>
<dbReference type="InterPro" id="IPR050334">
    <property type="entry name" value="Molybdenum_import_ModC"/>
</dbReference>
<keyword evidence="3 9" id="KW-0500">Molybdenum</keyword>
<organism evidence="12 13">
    <name type="scientific">Rhodovibrio sodomensis</name>
    <dbReference type="NCBI Taxonomy" id="1088"/>
    <lineage>
        <taxon>Bacteria</taxon>
        <taxon>Pseudomonadati</taxon>
        <taxon>Pseudomonadota</taxon>
        <taxon>Alphaproteobacteria</taxon>
        <taxon>Rhodospirillales</taxon>
        <taxon>Rhodovibrionaceae</taxon>
        <taxon>Rhodovibrio</taxon>
    </lineage>
</organism>